<accession>A0A7N2MGP5</accession>
<keyword evidence="1" id="KW-0862">Zinc</keyword>
<dbReference type="GO" id="GO:0003676">
    <property type="term" value="F:nucleic acid binding"/>
    <property type="evidence" value="ECO:0007669"/>
    <property type="project" value="InterPro"/>
</dbReference>
<feature type="compositionally biased region" description="Basic and acidic residues" evidence="2">
    <location>
        <begin position="252"/>
        <end position="261"/>
    </location>
</feature>
<dbReference type="SUPFAM" id="SSF57756">
    <property type="entry name" value="Retrovirus zinc finger-like domains"/>
    <property type="match status" value="1"/>
</dbReference>
<feature type="region of interest" description="Disordered" evidence="2">
    <location>
        <begin position="1"/>
        <end position="40"/>
    </location>
</feature>
<dbReference type="PANTHER" id="PTHR31286">
    <property type="entry name" value="GLYCINE-RICH CELL WALL STRUCTURAL PROTEIN 1.8-LIKE"/>
    <property type="match status" value="1"/>
</dbReference>
<reference evidence="4" key="2">
    <citation type="submission" date="2021-01" db="UniProtKB">
        <authorList>
            <consortium name="EnsemblPlants"/>
        </authorList>
    </citation>
    <scope>IDENTIFICATION</scope>
</reference>
<keyword evidence="5" id="KW-1185">Reference proteome</keyword>
<dbReference type="InterPro" id="IPR040256">
    <property type="entry name" value="At4g02000-like"/>
</dbReference>
<dbReference type="Proteomes" id="UP000594261">
    <property type="component" value="Chromosome 8"/>
</dbReference>
<evidence type="ECO:0000259" key="3">
    <source>
        <dbReference type="PROSITE" id="PS50158"/>
    </source>
</evidence>
<reference evidence="4 5" key="1">
    <citation type="journal article" date="2016" name="G3 (Bethesda)">
        <title>First Draft Assembly and Annotation of the Genome of a California Endemic Oak Quercus lobata Nee (Fagaceae).</title>
        <authorList>
            <person name="Sork V.L."/>
            <person name="Fitz-Gibbon S.T."/>
            <person name="Puiu D."/>
            <person name="Crepeau M."/>
            <person name="Gugger P.F."/>
            <person name="Sherman R."/>
            <person name="Stevens K."/>
            <person name="Langley C.H."/>
            <person name="Pellegrini M."/>
            <person name="Salzberg S.L."/>
        </authorList>
    </citation>
    <scope>NUCLEOTIDE SEQUENCE [LARGE SCALE GENOMIC DNA]</scope>
    <source>
        <strain evidence="4 5">cv. SW786</strain>
    </source>
</reference>
<dbReference type="AlphaFoldDB" id="A0A7N2MGP5"/>
<sequence>MSESAVRSREEDEELQRSTKKVKEDHRMGSHFRASPSFGEEGLRSYKDKLVGEIPGAFQQAFVVESNMDTEIESDDESTELPSGEVAMKLSGERKGKMRAPWANALIVKVFGKTVGFHFLHSKLLGMWKPIGKLDGVGLGNDFFLVKFSTKEDHSKAPELPIKCYEPSVLRDIGRAIGPVLRIDAHTVTESRGRFVRLCVQICFDRPLIKNIKVSGINQPVQYEGLTALCFSCGKVGHKAEGCPYRAGVPEKVGRSEEARKKQNSQGQSLSKDKAFGPWILVARKKQQTPSKANVGLGNNEGKQMQDQTHKKPSQAWKVTGHSMPKATLEMESVFASNKELGKAMPLKVFKAGGSPSPPINCATMKPSSNLSNMGLSEELMIQQGITMEERPNESQRMNIDSELCKTSLREIPNCPFEDGGKVGPSFVTVCDSILRAPLKRIDPSLWPRKKELNKGEKLSRAQCATS</sequence>
<feature type="domain" description="CCHC-type" evidence="3">
    <location>
        <begin position="230"/>
        <end position="244"/>
    </location>
</feature>
<organism evidence="4 5">
    <name type="scientific">Quercus lobata</name>
    <name type="common">Valley oak</name>
    <dbReference type="NCBI Taxonomy" id="97700"/>
    <lineage>
        <taxon>Eukaryota</taxon>
        <taxon>Viridiplantae</taxon>
        <taxon>Streptophyta</taxon>
        <taxon>Embryophyta</taxon>
        <taxon>Tracheophyta</taxon>
        <taxon>Spermatophyta</taxon>
        <taxon>Magnoliopsida</taxon>
        <taxon>eudicotyledons</taxon>
        <taxon>Gunneridae</taxon>
        <taxon>Pentapetalae</taxon>
        <taxon>rosids</taxon>
        <taxon>fabids</taxon>
        <taxon>Fagales</taxon>
        <taxon>Fagaceae</taxon>
        <taxon>Quercus</taxon>
    </lineage>
</organism>
<name>A0A7N2MGP5_QUELO</name>
<protein>
    <recommendedName>
        <fullName evidence="3">CCHC-type domain-containing protein</fullName>
    </recommendedName>
</protein>
<dbReference type="InterPro" id="IPR001878">
    <property type="entry name" value="Znf_CCHC"/>
</dbReference>
<evidence type="ECO:0000313" key="4">
    <source>
        <dbReference type="EnsemblPlants" id="QL08p058815:mrna"/>
    </source>
</evidence>
<feature type="region of interest" description="Disordered" evidence="2">
    <location>
        <begin position="288"/>
        <end position="317"/>
    </location>
</feature>
<evidence type="ECO:0000313" key="5">
    <source>
        <dbReference type="Proteomes" id="UP000594261"/>
    </source>
</evidence>
<dbReference type="InterPro" id="IPR036875">
    <property type="entry name" value="Znf_CCHC_sf"/>
</dbReference>
<dbReference type="EnsemblPlants" id="QL08p058815:mrna">
    <property type="protein sequence ID" value="QL08p058815:mrna"/>
    <property type="gene ID" value="QL08p058815"/>
</dbReference>
<proteinExistence type="predicted"/>
<dbReference type="EMBL" id="LRBV02000008">
    <property type="status" value="NOT_ANNOTATED_CDS"/>
    <property type="molecule type" value="Genomic_DNA"/>
</dbReference>
<keyword evidence="1" id="KW-0863">Zinc-finger</keyword>
<dbReference type="PANTHER" id="PTHR31286:SF99">
    <property type="entry name" value="DUF4283 DOMAIN-CONTAINING PROTEIN"/>
    <property type="match status" value="1"/>
</dbReference>
<dbReference type="InParanoid" id="A0A7N2MGP5"/>
<dbReference type="GO" id="GO:0008270">
    <property type="term" value="F:zinc ion binding"/>
    <property type="evidence" value="ECO:0007669"/>
    <property type="project" value="UniProtKB-KW"/>
</dbReference>
<feature type="region of interest" description="Disordered" evidence="2">
    <location>
        <begin position="251"/>
        <end position="271"/>
    </location>
</feature>
<dbReference type="PROSITE" id="PS50158">
    <property type="entry name" value="ZF_CCHC"/>
    <property type="match status" value="1"/>
</dbReference>
<dbReference type="Gramene" id="QL08p058815:mrna">
    <property type="protein sequence ID" value="QL08p058815:mrna"/>
    <property type="gene ID" value="QL08p058815"/>
</dbReference>
<evidence type="ECO:0000256" key="2">
    <source>
        <dbReference type="SAM" id="MobiDB-lite"/>
    </source>
</evidence>
<keyword evidence="1" id="KW-0479">Metal-binding</keyword>
<evidence type="ECO:0000256" key="1">
    <source>
        <dbReference type="PROSITE-ProRule" id="PRU00047"/>
    </source>
</evidence>
<feature type="compositionally biased region" description="Basic and acidic residues" evidence="2">
    <location>
        <begin position="1"/>
        <end position="28"/>
    </location>
</feature>